<dbReference type="InterPro" id="IPR000326">
    <property type="entry name" value="PAP2/HPO"/>
</dbReference>
<dbReference type="SUPFAM" id="SSF48317">
    <property type="entry name" value="Acid phosphatase/Vanadium-dependent haloperoxidase"/>
    <property type="match status" value="1"/>
</dbReference>
<feature type="transmembrane region" description="Helical" evidence="6">
    <location>
        <begin position="204"/>
        <end position="223"/>
    </location>
</feature>
<feature type="transmembrane region" description="Helical" evidence="6">
    <location>
        <begin position="26"/>
        <end position="46"/>
    </location>
</feature>
<dbReference type="Pfam" id="PF01569">
    <property type="entry name" value="PAP2"/>
    <property type="match status" value="1"/>
</dbReference>
<comment type="similarity">
    <text evidence="2">Belongs to the PA-phosphatase related phosphoesterase family.</text>
</comment>
<comment type="subcellular location">
    <subcellularLocation>
        <location evidence="1">Membrane</location>
        <topology evidence="1">Multi-pass membrane protein</topology>
    </subcellularLocation>
</comment>
<dbReference type="InterPro" id="IPR043216">
    <property type="entry name" value="PAP-like"/>
</dbReference>
<dbReference type="InterPro" id="IPR036938">
    <property type="entry name" value="PAP2/HPO_sf"/>
</dbReference>
<evidence type="ECO:0000313" key="9">
    <source>
        <dbReference type="Proteomes" id="UP001412067"/>
    </source>
</evidence>
<keyword evidence="9" id="KW-1185">Reference proteome</keyword>
<feature type="transmembrane region" description="Helical" evidence="6">
    <location>
        <begin position="235"/>
        <end position="254"/>
    </location>
</feature>
<keyword evidence="3 6" id="KW-0812">Transmembrane</keyword>
<feature type="domain" description="Phosphatidic acid phosphatase type 2/haloperoxidase" evidence="7">
    <location>
        <begin position="98"/>
        <end position="250"/>
    </location>
</feature>
<dbReference type="SMART" id="SM00014">
    <property type="entry name" value="acidPPc"/>
    <property type="match status" value="1"/>
</dbReference>
<evidence type="ECO:0000256" key="1">
    <source>
        <dbReference type="ARBA" id="ARBA00004141"/>
    </source>
</evidence>
<evidence type="ECO:0000256" key="6">
    <source>
        <dbReference type="SAM" id="Phobius"/>
    </source>
</evidence>
<evidence type="ECO:0000259" key="7">
    <source>
        <dbReference type="SMART" id="SM00014"/>
    </source>
</evidence>
<name>A0ABR2M381_9ASPA</name>
<keyword evidence="4 6" id="KW-1133">Transmembrane helix</keyword>
<evidence type="ECO:0000256" key="5">
    <source>
        <dbReference type="ARBA" id="ARBA00023136"/>
    </source>
</evidence>
<evidence type="ECO:0000256" key="3">
    <source>
        <dbReference type="ARBA" id="ARBA00022692"/>
    </source>
</evidence>
<dbReference type="CDD" id="cd03390">
    <property type="entry name" value="PAP2_containing_1_like"/>
    <property type="match status" value="1"/>
</dbReference>
<evidence type="ECO:0000256" key="4">
    <source>
        <dbReference type="ARBA" id="ARBA00022989"/>
    </source>
</evidence>
<keyword evidence="5 6" id="KW-0472">Membrane</keyword>
<feature type="transmembrane region" description="Helical" evidence="6">
    <location>
        <begin position="100"/>
        <end position="117"/>
    </location>
</feature>
<feature type="transmembrane region" description="Helical" evidence="6">
    <location>
        <begin position="176"/>
        <end position="192"/>
    </location>
</feature>
<proteinExistence type="inferred from homology"/>
<dbReference type="PANTHER" id="PTHR10165">
    <property type="entry name" value="LIPID PHOSPHATE PHOSPHATASE"/>
    <property type="match status" value="1"/>
</dbReference>
<dbReference type="Gene3D" id="1.20.144.10">
    <property type="entry name" value="Phosphatidic acid phosphatase type 2/haloperoxidase"/>
    <property type="match status" value="1"/>
</dbReference>
<organism evidence="8 9">
    <name type="scientific">Platanthera guangdongensis</name>
    <dbReference type="NCBI Taxonomy" id="2320717"/>
    <lineage>
        <taxon>Eukaryota</taxon>
        <taxon>Viridiplantae</taxon>
        <taxon>Streptophyta</taxon>
        <taxon>Embryophyta</taxon>
        <taxon>Tracheophyta</taxon>
        <taxon>Spermatophyta</taxon>
        <taxon>Magnoliopsida</taxon>
        <taxon>Liliopsida</taxon>
        <taxon>Asparagales</taxon>
        <taxon>Orchidaceae</taxon>
        <taxon>Orchidoideae</taxon>
        <taxon>Orchideae</taxon>
        <taxon>Orchidinae</taxon>
        <taxon>Platanthera</taxon>
    </lineage>
</organism>
<reference evidence="8 9" key="1">
    <citation type="journal article" date="2022" name="Nat. Plants">
        <title>Genomes of leafy and leafless Platanthera orchids illuminate the evolution of mycoheterotrophy.</title>
        <authorList>
            <person name="Li M.H."/>
            <person name="Liu K.W."/>
            <person name="Li Z."/>
            <person name="Lu H.C."/>
            <person name="Ye Q.L."/>
            <person name="Zhang D."/>
            <person name="Wang J.Y."/>
            <person name="Li Y.F."/>
            <person name="Zhong Z.M."/>
            <person name="Liu X."/>
            <person name="Yu X."/>
            <person name="Liu D.K."/>
            <person name="Tu X.D."/>
            <person name="Liu B."/>
            <person name="Hao Y."/>
            <person name="Liao X.Y."/>
            <person name="Jiang Y.T."/>
            <person name="Sun W.H."/>
            <person name="Chen J."/>
            <person name="Chen Y.Q."/>
            <person name="Ai Y."/>
            <person name="Zhai J.W."/>
            <person name="Wu S.S."/>
            <person name="Zhou Z."/>
            <person name="Hsiao Y.Y."/>
            <person name="Wu W.L."/>
            <person name="Chen Y.Y."/>
            <person name="Lin Y.F."/>
            <person name="Hsu J.L."/>
            <person name="Li C.Y."/>
            <person name="Wang Z.W."/>
            <person name="Zhao X."/>
            <person name="Zhong W.Y."/>
            <person name="Ma X.K."/>
            <person name="Ma L."/>
            <person name="Huang J."/>
            <person name="Chen G.Z."/>
            <person name="Huang M.Z."/>
            <person name="Huang L."/>
            <person name="Peng D.H."/>
            <person name="Luo Y.B."/>
            <person name="Zou S.Q."/>
            <person name="Chen S.P."/>
            <person name="Lan S."/>
            <person name="Tsai W.C."/>
            <person name="Van de Peer Y."/>
            <person name="Liu Z.J."/>
        </authorList>
    </citation>
    <scope>NUCLEOTIDE SEQUENCE [LARGE SCALE GENOMIC DNA]</scope>
    <source>
        <strain evidence="8">Lor288</strain>
    </source>
</reference>
<sequence length="270" mass="30554">MADIELGTHTIRSHGRAVAKIHKHDWIILILLIILIIILNVIEPFHRFVGRDMMADLRYPMKSNTVPVWAVPLIAILLPAFIIIGIYIKKPNVYDLHNALLGLLFSVLITGVLTDAIKDAVGRPRPDFFWRCFPDGKEVSFELFYVQLYDNFTTSVICHGDKGDIKEGHKSFPSGHSSWVFCGLGFLTWYLAGKIRVFNRRGHVAKLCILLVPLLCASLVAISRVDDYWHHWQDVSAGGLLGLVVSSVIYLQFYPPPYDVNGMFFQALHV</sequence>
<dbReference type="Proteomes" id="UP001412067">
    <property type="component" value="Unassembled WGS sequence"/>
</dbReference>
<accession>A0ABR2M381</accession>
<evidence type="ECO:0000313" key="8">
    <source>
        <dbReference type="EMBL" id="KAK8958149.1"/>
    </source>
</evidence>
<dbReference type="EMBL" id="JBBWWR010000012">
    <property type="protein sequence ID" value="KAK8958149.1"/>
    <property type="molecule type" value="Genomic_DNA"/>
</dbReference>
<feature type="transmembrane region" description="Helical" evidence="6">
    <location>
        <begin position="66"/>
        <end position="88"/>
    </location>
</feature>
<evidence type="ECO:0000256" key="2">
    <source>
        <dbReference type="ARBA" id="ARBA00008816"/>
    </source>
</evidence>
<comment type="caution">
    <text evidence="8">The sequence shown here is derived from an EMBL/GenBank/DDBJ whole genome shotgun (WGS) entry which is preliminary data.</text>
</comment>
<gene>
    <name evidence="8" type="primary">LPP2</name>
    <name evidence="8" type="ORF">KSP40_PGU020973</name>
</gene>
<protein>
    <submittedName>
        <fullName evidence="8">Lipid phosphate phosphatase 2</fullName>
    </submittedName>
</protein>
<dbReference type="PANTHER" id="PTHR10165:SF35">
    <property type="entry name" value="RE23632P"/>
    <property type="match status" value="1"/>
</dbReference>